<protein>
    <submittedName>
        <fullName evidence="3">Aminopeptidase P family protein</fullName>
    </submittedName>
</protein>
<keyword evidence="3" id="KW-0031">Aminopeptidase</keyword>
<accession>A0A369T5F7</accession>
<dbReference type="Gene3D" id="3.90.230.10">
    <property type="entry name" value="Creatinase/methionine aminopeptidase superfamily"/>
    <property type="match status" value="1"/>
</dbReference>
<dbReference type="InterPro" id="IPR000587">
    <property type="entry name" value="Creatinase_N"/>
</dbReference>
<feature type="domain" description="Creatinase N-terminal" evidence="2">
    <location>
        <begin position="38"/>
        <end position="185"/>
    </location>
</feature>
<keyword evidence="4" id="KW-1185">Reference proteome</keyword>
<dbReference type="EMBL" id="QPMH01000024">
    <property type="protein sequence ID" value="RDD60560.1"/>
    <property type="molecule type" value="Genomic_DNA"/>
</dbReference>
<reference evidence="3 4" key="1">
    <citation type="submission" date="2018-07" db="EMBL/GenBank/DDBJ databases">
        <title>Venubactetium sediminum gen. nov., sp. nov., isolated from a marine solar saltern.</title>
        <authorList>
            <person name="Wang S."/>
        </authorList>
    </citation>
    <scope>NUCLEOTIDE SEQUENCE [LARGE SCALE GENOMIC DNA]</scope>
    <source>
        <strain evidence="3 4">WD2A32</strain>
    </source>
</reference>
<organism evidence="3 4">
    <name type="scientific">Ferruginivarius sediminum</name>
    <dbReference type="NCBI Taxonomy" id="2661937"/>
    <lineage>
        <taxon>Bacteria</taxon>
        <taxon>Pseudomonadati</taxon>
        <taxon>Pseudomonadota</taxon>
        <taxon>Alphaproteobacteria</taxon>
        <taxon>Rhodospirillales</taxon>
        <taxon>Rhodospirillaceae</taxon>
        <taxon>Ferruginivarius</taxon>
    </lineage>
</organism>
<evidence type="ECO:0000313" key="4">
    <source>
        <dbReference type="Proteomes" id="UP000253941"/>
    </source>
</evidence>
<dbReference type="Gene3D" id="3.40.350.10">
    <property type="entry name" value="Creatinase/prolidase N-terminal domain"/>
    <property type="match status" value="1"/>
</dbReference>
<feature type="domain" description="Peptidase M24" evidence="1">
    <location>
        <begin position="193"/>
        <end position="402"/>
    </location>
</feature>
<keyword evidence="3" id="KW-0378">Hydrolase</keyword>
<dbReference type="SUPFAM" id="SSF53092">
    <property type="entry name" value="Creatinase/prolidase N-terminal domain"/>
    <property type="match status" value="1"/>
</dbReference>
<dbReference type="InterPro" id="IPR000994">
    <property type="entry name" value="Pept_M24"/>
</dbReference>
<proteinExistence type="predicted"/>
<dbReference type="Proteomes" id="UP000253941">
    <property type="component" value="Unassembled WGS sequence"/>
</dbReference>
<dbReference type="Pfam" id="PF01321">
    <property type="entry name" value="Creatinase_N"/>
    <property type="match status" value="1"/>
</dbReference>
<dbReference type="InterPro" id="IPR036005">
    <property type="entry name" value="Creatinase/aminopeptidase-like"/>
</dbReference>
<dbReference type="SUPFAM" id="SSF55920">
    <property type="entry name" value="Creatinase/aminopeptidase"/>
    <property type="match status" value="1"/>
</dbReference>
<evidence type="ECO:0000313" key="3">
    <source>
        <dbReference type="EMBL" id="RDD60560.1"/>
    </source>
</evidence>
<dbReference type="GO" id="GO:0004177">
    <property type="term" value="F:aminopeptidase activity"/>
    <property type="evidence" value="ECO:0007669"/>
    <property type="project" value="UniProtKB-KW"/>
</dbReference>
<sequence length="422" mass="46625">MHVGGRAVLPEQPYIGDVEAAARAHSRELDTPELRLGRLRRLRMEMARQDVAAVVLFDPVNVRYATGARNMQVFMARNPARYAFVPLEGPVVLFEFTGAHHLADGLETVDEVRPATTVSAVAADTHLDARAAAWAAEIADLVRCHCGERVRVGVERIFPGAAQDLAAKGFEIVDAQLPVERARAIKSEAELACIRASVRATEIGVRRLEQAIRPGASENEVWAELHAANVAQDGDYIETRLFASGPRTNPWFQESSPRLLRDGELVALDTDVVGPYGYYSDFSRTFLCGDGKPTAEQRTMYRLAHEQIHHDMELLVPGRSFREVAEKAWQIPDRFAANRYFVLAHGCGMTGEYPYILHLRDLEAVGYDGIVQPNMTLCVESYIGAEGGAEGVKLEEQILITETGIEPLSRYPFDDRLLGTAG</sequence>
<dbReference type="AlphaFoldDB" id="A0A369T5F7"/>
<evidence type="ECO:0000259" key="1">
    <source>
        <dbReference type="Pfam" id="PF00557"/>
    </source>
</evidence>
<name>A0A369T5F7_9PROT</name>
<comment type="caution">
    <text evidence="3">The sequence shown here is derived from an EMBL/GenBank/DDBJ whole genome shotgun (WGS) entry which is preliminary data.</text>
</comment>
<gene>
    <name evidence="3" type="ORF">DRB17_17365</name>
</gene>
<dbReference type="Pfam" id="PF00557">
    <property type="entry name" value="Peptidase_M24"/>
    <property type="match status" value="1"/>
</dbReference>
<dbReference type="InterPro" id="IPR050659">
    <property type="entry name" value="Peptidase_M24B"/>
</dbReference>
<dbReference type="InterPro" id="IPR029149">
    <property type="entry name" value="Creatin/AminoP/Spt16_N"/>
</dbReference>
<evidence type="ECO:0000259" key="2">
    <source>
        <dbReference type="Pfam" id="PF01321"/>
    </source>
</evidence>
<dbReference type="CDD" id="cd01066">
    <property type="entry name" value="APP_MetAP"/>
    <property type="match status" value="1"/>
</dbReference>
<keyword evidence="3" id="KW-0645">Protease</keyword>
<dbReference type="PANTHER" id="PTHR46112">
    <property type="entry name" value="AMINOPEPTIDASE"/>
    <property type="match status" value="1"/>
</dbReference>
<dbReference type="PANTHER" id="PTHR46112:SF2">
    <property type="entry name" value="XAA-PRO AMINOPEPTIDASE P-RELATED"/>
    <property type="match status" value="1"/>
</dbReference>